<proteinExistence type="inferred from homology"/>
<organism evidence="9 10">
    <name type="scientific">Elsinoe australis</name>
    <dbReference type="NCBI Taxonomy" id="40998"/>
    <lineage>
        <taxon>Eukaryota</taxon>
        <taxon>Fungi</taxon>
        <taxon>Dikarya</taxon>
        <taxon>Ascomycota</taxon>
        <taxon>Pezizomycotina</taxon>
        <taxon>Dothideomycetes</taxon>
        <taxon>Dothideomycetidae</taxon>
        <taxon>Myriangiales</taxon>
        <taxon>Elsinoaceae</taxon>
        <taxon>Elsinoe</taxon>
    </lineage>
</organism>
<dbReference type="Pfam" id="PF20684">
    <property type="entry name" value="Fung_rhodopsin"/>
    <property type="match status" value="1"/>
</dbReference>
<feature type="region of interest" description="Disordered" evidence="6">
    <location>
        <begin position="339"/>
        <end position="361"/>
    </location>
</feature>
<dbReference type="Proteomes" id="UP000308133">
    <property type="component" value="Unassembled WGS sequence"/>
</dbReference>
<feature type="compositionally biased region" description="Basic and acidic residues" evidence="6">
    <location>
        <begin position="339"/>
        <end position="349"/>
    </location>
</feature>
<keyword evidence="4 7" id="KW-0472">Membrane</keyword>
<evidence type="ECO:0000313" key="9">
    <source>
        <dbReference type="EMBL" id="TKX21764.1"/>
    </source>
</evidence>
<evidence type="ECO:0000256" key="1">
    <source>
        <dbReference type="ARBA" id="ARBA00004141"/>
    </source>
</evidence>
<feature type="transmembrane region" description="Helical" evidence="7">
    <location>
        <begin position="108"/>
        <end position="127"/>
    </location>
</feature>
<name>A0A4U7B128_9PEZI</name>
<evidence type="ECO:0000313" key="10">
    <source>
        <dbReference type="Proteomes" id="UP000308133"/>
    </source>
</evidence>
<dbReference type="PANTHER" id="PTHR33048:SF149">
    <property type="entry name" value="UBID FAMILY DECARBOXYLASE"/>
    <property type="match status" value="1"/>
</dbReference>
<evidence type="ECO:0000259" key="8">
    <source>
        <dbReference type="Pfam" id="PF20684"/>
    </source>
</evidence>
<dbReference type="GO" id="GO:0016020">
    <property type="term" value="C:membrane"/>
    <property type="evidence" value="ECO:0007669"/>
    <property type="project" value="UniProtKB-SubCell"/>
</dbReference>
<comment type="similarity">
    <text evidence="5">Belongs to the SAT4 family.</text>
</comment>
<feature type="domain" description="Rhodopsin" evidence="8">
    <location>
        <begin position="35"/>
        <end position="272"/>
    </location>
</feature>
<dbReference type="InterPro" id="IPR049326">
    <property type="entry name" value="Rhodopsin_dom_fungi"/>
</dbReference>
<dbReference type="EMBL" id="PTQR01000080">
    <property type="protein sequence ID" value="TKX21764.1"/>
    <property type="molecule type" value="Genomic_DNA"/>
</dbReference>
<evidence type="ECO:0000256" key="6">
    <source>
        <dbReference type="SAM" id="MobiDB-lite"/>
    </source>
</evidence>
<feature type="transmembrane region" description="Helical" evidence="7">
    <location>
        <begin position="50"/>
        <end position="71"/>
    </location>
</feature>
<evidence type="ECO:0000256" key="7">
    <source>
        <dbReference type="SAM" id="Phobius"/>
    </source>
</evidence>
<feature type="transmembrane region" description="Helical" evidence="7">
    <location>
        <begin position="139"/>
        <end position="168"/>
    </location>
</feature>
<evidence type="ECO:0000256" key="2">
    <source>
        <dbReference type="ARBA" id="ARBA00022692"/>
    </source>
</evidence>
<evidence type="ECO:0000256" key="3">
    <source>
        <dbReference type="ARBA" id="ARBA00022989"/>
    </source>
</evidence>
<dbReference type="AlphaFoldDB" id="A0A4U7B128"/>
<comment type="caution">
    <text evidence="9">The sequence shown here is derived from an EMBL/GenBank/DDBJ whole genome shotgun (WGS) entry which is preliminary data.</text>
</comment>
<sequence length="361" mass="40239">MSQADGYTFDAEFAHVLARESWALYGLGALFFVTRVFTKIQFLKRFDADDWVSVLAFGLYTGLLVTLNFIAQSGGSNLYDPGDEVHFTPKVIEDRIYNSKIVVVSEQFMLNVIYVLKCSVLLFYLRLTEGLPRQRVIRYVAISVAVAWVGTQICFFTACQPFSGYWAIPPPSAECTTLKIYGIVQAIFNIPTDLFMLCATVPVVYKLQVPLKQKVLIGGLFSLGIAVLIMAILAKAYNNSNYYSSGYMLWYIREASTATYVANLPHIWPLIRHIFPCLRNGTGKAYTTSNRYGGGATHTGAVTTIKSRARGDDDQILLNHIDLEAIQPGKILTTVEVRQEDEKAEESAHSSDSSTVQIPYV</sequence>
<gene>
    <name evidence="9" type="ORF">C1H76_6261</name>
</gene>
<keyword evidence="2 7" id="KW-0812">Transmembrane</keyword>
<feature type="compositionally biased region" description="Polar residues" evidence="6">
    <location>
        <begin position="350"/>
        <end position="361"/>
    </location>
</feature>
<dbReference type="InterPro" id="IPR052337">
    <property type="entry name" value="SAT4-like"/>
</dbReference>
<accession>A0A4U7B128</accession>
<evidence type="ECO:0000256" key="4">
    <source>
        <dbReference type="ARBA" id="ARBA00023136"/>
    </source>
</evidence>
<evidence type="ECO:0000256" key="5">
    <source>
        <dbReference type="ARBA" id="ARBA00038359"/>
    </source>
</evidence>
<feature type="transmembrane region" description="Helical" evidence="7">
    <location>
        <begin position="180"/>
        <end position="203"/>
    </location>
</feature>
<comment type="subcellular location">
    <subcellularLocation>
        <location evidence="1">Membrane</location>
        <topology evidence="1">Multi-pass membrane protein</topology>
    </subcellularLocation>
</comment>
<reference evidence="9 10" key="1">
    <citation type="submission" date="2018-02" db="EMBL/GenBank/DDBJ databases">
        <title>Draft genome sequences of Elsinoe sp., causing black scab on jojoba.</title>
        <authorList>
            <person name="Stodart B."/>
            <person name="Jeffress S."/>
            <person name="Ash G."/>
            <person name="Arun Chinnappa K."/>
        </authorList>
    </citation>
    <scope>NUCLEOTIDE SEQUENCE [LARGE SCALE GENOMIC DNA]</scope>
    <source>
        <strain evidence="9 10">Hillstone_2</strain>
    </source>
</reference>
<feature type="transmembrane region" description="Helical" evidence="7">
    <location>
        <begin position="22"/>
        <end position="38"/>
    </location>
</feature>
<protein>
    <recommendedName>
        <fullName evidence="8">Rhodopsin domain-containing protein</fullName>
    </recommendedName>
</protein>
<keyword evidence="3 7" id="KW-1133">Transmembrane helix</keyword>
<feature type="transmembrane region" description="Helical" evidence="7">
    <location>
        <begin position="215"/>
        <end position="234"/>
    </location>
</feature>
<dbReference type="PANTHER" id="PTHR33048">
    <property type="entry name" value="PTH11-LIKE INTEGRAL MEMBRANE PROTEIN (AFU_ORTHOLOGUE AFUA_5G11245)"/>
    <property type="match status" value="1"/>
</dbReference>